<evidence type="ECO:0000256" key="7">
    <source>
        <dbReference type="ARBA" id="ARBA00022692"/>
    </source>
</evidence>
<dbReference type="PANTHER" id="PTHR34787">
    <property type="entry name" value="PHOTOSYSTEM I REACTION CENTER SUBUNIT VI-2, CHLOROPLASTIC"/>
    <property type="match status" value="1"/>
</dbReference>
<evidence type="ECO:0000256" key="6">
    <source>
        <dbReference type="ARBA" id="ARBA00022640"/>
    </source>
</evidence>
<evidence type="ECO:0000256" key="2">
    <source>
        <dbReference type="ARBA" id="ARBA00004581"/>
    </source>
</evidence>
<evidence type="ECO:0000256" key="10">
    <source>
        <dbReference type="ARBA" id="ARBA00023136"/>
    </source>
</evidence>
<feature type="region of interest" description="Disordered" evidence="11">
    <location>
        <begin position="65"/>
        <end position="87"/>
    </location>
</feature>
<evidence type="ECO:0000256" key="3">
    <source>
        <dbReference type="ARBA" id="ARBA00010155"/>
    </source>
</evidence>
<accession>A0A836C2G1</accession>
<keyword evidence="13" id="KW-1185">Reference proteome</keyword>
<gene>
    <name evidence="12" type="ORF">HYH03_005175</name>
</gene>
<evidence type="ECO:0000256" key="5">
    <source>
        <dbReference type="ARBA" id="ARBA00022531"/>
    </source>
</evidence>
<evidence type="ECO:0000256" key="9">
    <source>
        <dbReference type="ARBA" id="ARBA00023078"/>
    </source>
</evidence>
<evidence type="ECO:0000256" key="8">
    <source>
        <dbReference type="ARBA" id="ARBA00022836"/>
    </source>
</evidence>
<dbReference type="EMBL" id="JAEHOE010000017">
    <property type="protein sequence ID" value="KAG2496767.1"/>
    <property type="molecule type" value="Genomic_DNA"/>
</dbReference>
<dbReference type="AlphaFoldDB" id="A0A836C2G1"/>
<name>A0A836C2G1_9CHLO</name>
<keyword evidence="8" id="KW-0603">Photosystem I</keyword>
<evidence type="ECO:0000313" key="12">
    <source>
        <dbReference type="EMBL" id="KAG2496767.1"/>
    </source>
</evidence>
<evidence type="ECO:0000256" key="4">
    <source>
        <dbReference type="ARBA" id="ARBA00022528"/>
    </source>
</evidence>
<comment type="function">
    <text evidence="1">Possible role could be the docking of the LHC I antenna complex to the core complex.</text>
</comment>
<dbReference type="GO" id="GO:0015979">
    <property type="term" value="P:photosynthesis"/>
    <property type="evidence" value="ECO:0007669"/>
    <property type="project" value="UniProtKB-KW"/>
</dbReference>
<evidence type="ECO:0000256" key="11">
    <source>
        <dbReference type="SAM" id="MobiDB-lite"/>
    </source>
</evidence>
<comment type="subcellular location">
    <subcellularLocation>
        <location evidence="2">Plastid</location>
        <location evidence="2">Chloroplast thylakoid membrane</location>
        <topology evidence="2">Single-pass membrane protein</topology>
    </subcellularLocation>
</comment>
<keyword evidence="9" id="KW-0793">Thylakoid</keyword>
<keyword evidence="4" id="KW-0150">Chloroplast</keyword>
<proteinExistence type="inferred from homology"/>
<dbReference type="Proteomes" id="UP000612055">
    <property type="component" value="Unassembled WGS sequence"/>
</dbReference>
<keyword evidence="6" id="KW-0934">Plastid</keyword>
<keyword evidence="7" id="KW-0812">Transmembrane</keyword>
<dbReference type="OrthoDB" id="496139at2759"/>
<feature type="compositionally biased region" description="Gly residues" evidence="11">
    <location>
        <begin position="72"/>
        <end position="81"/>
    </location>
</feature>
<comment type="caution">
    <text evidence="12">The sequence shown here is derived from an EMBL/GenBank/DDBJ whole genome shotgun (WGS) entry which is preliminary data.</text>
</comment>
<protein>
    <submittedName>
        <fullName evidence="12">Uncharacterized protein</fullName>
    </submittedName>
</protein>
<dbReference type="GO" id="GO:0009538">
    <property type="term" value="C:photosystem I reaction center"/>
    <property type="evidence" value="ECO:0007669"/>
    <property type="project" value="InterPro"/>
</dbReference>
<sequence length="87" mass="9350">MENTTGSWDMYGVDEKKRYPDNQSKFWIQATDILSRRDSLRAFLTLASAGAVLTYGLKGAADAGLPITKGPQGTGENGKGGTVRARL</sequence>
<organism evidence="12 13">
    <name type="scientific">Edaphochlamys debaryana</name>
    <dbReference type="NCBI Taxonomy" id="47281"/>
    <lineage>
        <taxon>Eukaryota</taxon>
        <taxon>Viridiplantae</taxon>
        <taxon>Chlorophyta</taxon>
        <taxon>core chlorophytes</taxon>
        <taxon>Chlorophyceae</taxon>
        <taxon>CS clade</taxon>
        <taxon>Chlamydomonadales</taxon>
        <taxon>Chlamydomonadales incertae sedis</taxon>
        <taxon>Edaphochlamys</taxon>
    </lineage>
</organism>
<dbReference type="InterPro" id="IPR004928">
    <property type="entry name" value="PSI_PsaH"/>
</dbReference>
<reference evidence="12" key="1">
    <citation type="journal article" date="2020" name="bioRxiv">
        <title>Comparative genomics of Chlamydomonas.</title>
        <authorList>
            <person name="Craig R.J."/>
            <person name="Hasan A.R."/>
            <person name="Ness R.W."/>
            <person name="Keightley P.D."/>
        </authorList>
    </citation>
    <scope>NUCLEOTIDE SEQUENCE</scope>
    <source>
        <strain evidence="12">CCAP 11/70</strain>
    </source>
</reference>
<comment type="similarity">
    <text evidence="3">Belongs to the psaH family.</text>
</comment>
<dbReference type="Pfam" id="PF03244">
    <property type="entry name" value="PSI_PsaH"/>
    <property type="match status" value="1"/>
</dbReference>
<dbReference type="PANTHER" id="PTHR34787:SF1">
    <property type="entry name" value="PHOTOSYSTEM I REACTION CENTER SUBUNIT VI-2, CHLOROPLASTIC"/>
    <property type="match status" value="1"/>
</dbReference>
<evidence type="ECO:0000256" key="1">
    <source>
        <dbReference type="ARBA" id="ARBA00002502"/>
    </source>
</evidence>
<dbReference type="GO" id="GO:0009535">
    <property type="term" value="C:chloroplast thylakoid membrane"/>
    <property type="evidence" value="ECO:0007669"/>
    <property type="project" value="UniProtKB-SubCell"/>
</dbReference>
<keyword evidence="5" id="KW-0602">Photosynthesis</keyword>
<evidence type="ECO:0000313" key="13">
    <source>
        <dbReference type="Proteomes" id="UP000612055"/>
    </source>
</evidence>
<keyword evidence="10" id="KW-0472">Membrane</keyword>